<dbReference type="InterPro" id="IPR011006">
    <property type="entry name" value="CheY-like_superfamily"/>
</dbReference>
<dbReference type="Proteomes" id="UP001144297">
    <property type="component" value="Unassembled WGS sequence"/>
</dbReference>
<dbReference type="EMBL" id="BSDX01000001">
    <property type="protein sequence ID" value="GLI54336.1"/>
    <property type="molecule type" value="Genomic_DNA"/>
</dbReference>
<proteinExistence type="predicted"/>
<evidence type="ECO:0000256" key="1">
    <source>
        <dbReference type="PROSITE-ProRule" id="PRU00169"/>
    </source>
</evidence>
<organism evidence="3 4">
    <name type="scientific">Thermodesulfovibrio yellowstonii</name>
    <dbReference type="NCBI Taxonomy" id="28262"/>
    <lineage>
        <taxon>Bacteria</taxon>
        <taxon>Pseudomonadati</taxon>
        <taxon>Nitrospirota</taxon>
        <taxon>Thermodesulfovibrionia</taxon>
        <taxon>Thermodesulfovibrionales</taxon>
        <taxon>Thermodesulfovibrionaceae</taxon>
        <taxon>Thermodesulfovibrio</taxon>
    </lineage>
</organism>
<feature type="modified residue" description="4-aspartylphosphate" evidence="1">
    <location>
        <position position="58"/>
    </location>
</feature>
<dbReference type="InterPro" id="IPR001789">
    <property type="entry name" value="Sig_transdc_resp-reg_receiver"/>
</dbReference>
<keyword evidence="1" id="KW-0597">Phosphoprotein</keyword>
<reference evidence="3" key="1">
    <citation type="submission" date="2022-12" db="EMBL/GenBank/DDBJ databases">
        <title>Reference genome sequencing for broad-spectrum identification of bacterial and archaeal isolates by mass spectrometry.</title>
        <authorList>
            <person name="Sekiguchi Y."/>
            <person name="Tourlousse D.M."/>
        </authorList>
    </citation>
    <scope>NUCLEOTIDE SEQUENCE</scope>
    <source>
        <strain evidence="3">TSL-P1</strain>
    </source>
</reference>
<dbReference type="PANTHER" id="PTHR43228">
    <property type="entry name" value="TWO-COMPONENT RESPONSE REGULATOR"/>
    <property type="match status" value="1"/>
</dbReference>
<dbReference type="PANTHER" id="PTHR43228:SF1">
    <property type="entry name" value="TWO-COMPONENT RESPONSE REGULATOR ARR22"/>
    <property type="match status" value="1"/>
</dbReference>
<sequence>MSKRALVIEDNELVRETLKALLEFLDFEVITAENGEIALEKFVSHLNSNNPFDVILVDLVMPGMSGKEVIQELKKYDPNVNALISSGYFNDSSIVEYEKLGFKGVLTKPYTLEELKEVLKKLNLI</sequence>
<evidence type="ECO:0000313" key="3">
    <source>
        <dbReference type="EMBL" id="GLI54336.1"/>
    </source>
</evidence>
<accession>A0A9W6GIE3</accession>
<name>A0A9W6GIE3_9BACT</name>
<protein>
    <submittedName>
        <fullName evidence="3">Response regulator</fullName>
    </submittedName>
</protein>
<comment type="caution">
    <text evidence="3">The sequence shown here is derived from an EMBL/GenBank/DDBJ whole genome shotgun (WGS) entry which is preliminary data.</text>
</comment>
<dbReference type="CDD" id="cd00156">
    <property type="entry name" value="REC"/>
    <property type="match status" value="1"/>
</dbReference>
<dbReference type="PROSITE" id="PS50110">
    <property type="entry name" value="RESPONSE_REGULATORY"/>
    <property type="match status" value="1"/>
</dbReference>
<dbReference type="GO" id="GO:0000160">
    <property type="term" value="P:phosphorelay signal transduction system"/>
    <property type="evidence" value="ECO:0007669"/>
    <property type="project" value="InterPro"/>
</dbReference>
<dbReference type="Pfam" id="PF00072">
    <property type="entry name" value="Response_reg"/>
    <property type="match status" value="1"/>
</dbReference>
<dbReference type="Gene3D" id="3.40.50.2300">
    <property type="match status" value="1"/>
</dbReference>
<dbReference type="SUPFAM" id="SSF52172">
    <property type="entry name" value="CheY-like"/>
    <property type="match status" value="1"/>
</dbReference>
<dbReference type="InterPro" id="IPR052048">
    <property type="entry name" value="ST_Response_Regulator"/>
</dbReference>
<evidence type="ECO:0000313" key="4">
    <source>
        <dbReference type="Proteomes" id="UP001144297"/>
    </source>
</evidence>
<dbReference type="AlphaFoldDB" id="A0A9W6GIE3"/>
<evidence type="ECO:0000259" key="2">
    <source>
        <dbReference type="PROSITE" id="PS50110"/>
    </source>
</evidence>
<gene>
    <name evidence="3" type="ORF">TISLANDTSLP1_20290</name>
</gene>
<feature type="domain" description="Response regulatory" evidence="2">
    <location>
        <begin position="4"/>
        <end position="123"/>
    </location>
</feature>
<keyword evidence="4" id="KW-1185">Reference proteome</keyword>
<dbReference type="SMART" id="SM00448">
    <property type="entry name" value="REC"/>
    <property type="match status" value="1"/>
</dbReference>